<accession>A0A532V5P2</accession>
<keyword evidence="1" id="KW-0328">Glycosyltransferase</keyword>
<evidence type="ECO:0000313" key="4">
    <source>
        <dbReference type="Proteomes" id="UP000319619"/>
    </source>
</evidence>
<dbReference type="Proteomes" id="UP000319619">
    <property type="component" value="Unassembled WGS sequence"/>
</dbReference>
<dbReference type="PANTHER" id="PTHR30160:SF1">
    <property type="entry name" value="LIPOPOLYSACCHARIDE 1,2-N-ACETYLGLUCOSAMINETRANSFERASE-RELATED"/>
    <property type="match status" value="1"/>
</dbReference>
<dbReference type="InterPro" id="IPR002201">
    <property type="entry name" value="Glyco_trans_9"/>
</dbReference>
<evidence type="ECO:0000313" key="3">
    <source>
        <dbReference type="EMBL" id="TKJ42287.1"/>
    </source>
</evidence>
<dbReference type="GO" id="GO:0009244">
    <property type="term" value="P:lipopolysaccharide core region biosynthetic process"/>
    <property type="evidence" value="ECO:0007669"/>
    <property type="project" value="TreeGrafter"/>
</dbReference>
<dbReference type="CDD" id="cd03789">
    <property type="entry name" value="GT9_LPS_heptosyltransferase"/>
    <property type="match status" value="1"/>
</dbReference>
<keyword evidence="2 3" id="KW-0808">Transferase</keyword>
<sequence>MIVEDKLGFSTEVMVHTDCRHFLGDRPCKPHKSKGVHCEGCEEYDPISKRILIIKLGAVGDVIRTTPLLHVLKKPGVHITWLTETPEVIPQRQVDRIFKLDASSLAYLQATSFDVLYNLDKDSQAIALCKLVKAKEKFGFTMKDGVCEPIDDQAHAKWLTGLFDDLNQKNRLSYLDETFAMCGLQFKGERYIIELDGTSPFDIDLPRPLIGLNTGCGARWPSRLWAFENWAALIRKLQEADLGVLLLGGPDEDEKNKKLAETTGAAYAGYFPLQQFFHLVNEVDVLVTGVTMALHIGIGLDKRIVLFNNIFNRNEFELYDLGQIIEPDVDCLGCFKPVCEDDCMNLLKPDQVFEVVSLEAVKVGAGGRAAVKP</sequence>
<proteinExistence type="predicted"/>
<evidence type="ECO:0000256" key="1">
    <source>
        <dbReference type="ARBA" id="ARBA00022676"/>
    </source>
</evidence>
<dbReference type="EMBL" id="NJBN01000001">
    <property type="protein sequence ID" value="TKJ42287.1"/>
    <property type="molecule type" value="Genomic_DNA"/>
</dbReference>
<dbReference type="AlphaFoldDB" id="A0A532V5P2"/>
<evidence type="ECO:0000256" key="2">
    <source>
        <dbReference type="ARBA" id="ARBA00022679"/>
    </source>
</evidence>
<name>A0A532V5P2_UNCL8</name>
<reference evidence="3 4" key="1">
    <citation type="submission" date="2017-06" db="EMBL/GenBank/DDBJ databases">
        <title>Novel microbial phyla capable of carbon fixation and sulfur reduction in deep-sea sediments.</title>
        <authorList>
            <person name="Huang J."/>
            <person name="Baker B."/>
            <person name="Wang Y."/>
        </authorList>
    </citation>
    <scope>NUCLEOTIDE SEQUENCE [LARGE SCALE GENOMIC DNA]</scope>
    <source>
        <strain evidence="3">B3_LCP</strain>
    </source>
</reference>
<gene>
    <name evidence="3" type="ORF">CEE37_01005</name>
</gene>
<dbReference type="PANTHER" id="PTHR30160">
    <property type="entry name" value="TETRAACYLDISACCHARIDE 4'-KINASE-RELATED"/>
    <property type="match status" value="1"/>
</dbReference>
<protein>
    <submittedName>
        <fullName evidence="3">Glycosyl transferase family 9</fullName>
    </submittedName>
</protein>
<dbReference type="GO" id="GO:0005829">
    <property type="term" value="C:cytosol"/>
    <property type="evidence" value="ECO:0007669"/>
    <property type="project" value="TreeGrafter"/>
</dbReference>
<dbReference type="InterPro" id="IPR051199">
    <property type="entry name" value="LPS_LOS_Heptosyltrfase"/>
</dbReference>
<comment type="caution">
    <text evidence="3">The sequence shown here is derived from an EMBL/GenBank/DDBJ whole genome shotgun (WGS) entry which is preliminary data.</text>
</comment>
<dbReference type="GO" id="GO:0008713">
    <property type="term" value="F:ADP-heptose-lipopolysaccharide heptosyltransferase activity"/>
    <property type="evidence" value="ECO:0007669"/>
    <property type="project" value="TreeGrafter"/>
</dbReference>
<organism evidence="3 4">
    <name type="scientific">candidate division LCP-89 bacterium B3_LCP</name>
    <dbReference type="NCBI Taxonomy" id="2012998"/>
    <lineage>
        <taxon>Bacteria</taxon>
        <taxon>Pseudomonadati</taxon>
        <taxon>Bacteria division LCP-89</taxon>
    </lineage>
</organism>
<dbReference type="Gene3D" id="3.40.50.2000">
    <property type="entry name" value="Glycogen Phosphorylase B"/>
    <property type="match status" value="2"/>
</dbReference>
<dbReference type="SUPFAM" id="SSF53756">
    <property type="entry name" value="UDP-Glycosyltransferase/glycogen phosphorylase"/>
    <property type="match status" value="1"/>
</dbReference>
<dbReference type="Pfam" id="PF01075">
    <property type="entry name" value="Glyco_transf_9"/>
    <property type="match status" value="1"/>
</dbReference>